<name>A0A6A0A4W4_HAELA</name>
<evidence type="ECO:0000313" key="3">
    <source>
        <dbReference type="Proteomes" id="UP000485058"/>
    </source>
</evidence>
<gene>
    <name evidence="2" type="ORF">HaLaN_24766</name>
</gene>
<comment type="caution">
    <text evidence="2">The sequence shown here is derived from an EMBL/GenBank/DDBJ whole genome shotgun (WGS) entry which is preliminary data.</text>
</comment>
<dbReference type="Proteomes" id="UP000485058">
    <property type="component" value="Unassembled WGS sequence"/>
</dbReference>
<evidence type="ECO:0000313" key="2">
    <source>
        <dbReference type="EMBL" id="GFH26592.1"/>
    </source>
</evidence>
<organism evidence="2 3">
    <name type="scientific">Haematococcus lacustris</name>
    <name type="common">Green alga</name>
    <name type="synonym">Haematococcus pluvialis</name>
    <dbReference type="NCBI Taxonomy" id="44745"/>
    <lineage>
        <taxon>Eukaryota</taxon>
        <taxon>Viridiplantae</taxon>
        <taxon>Chlorophyta</taxon>
        <taxon>core chlorophytes</taxon>
        <taxon>Chlorophyceae</taxon>
        <taxon>CS clade</taxon>
        <taxon>Chlamydomonadales</taxon>
        <taxon>Haematococcaceae</taxon>
        <taxon>Haematococcus</taxon>
    </lineage>
</organism>
<proteinExistence type="predicted"/>
<keyword evidence="3" id="KW-1185">Reference proteome</keyword>
<reference evidence="2 3" key="1">
    <citation type="submission" date="2020-02" db="EMBL/GenBank/DDBJ databases">
        <title>Draft genome sequence of Haematococcus lacustris strain NIES-144.</title>
        <authorList>
            <person name="Morimoto D."/>
            <person name="Nakagawa S."/>
            <person name="Yoshida T."/>
            <person name="Sawayama S."/>
        </authorList>
    </citation>
    <scope>NUCLEOTIDE SEQUENCE [LARGE SCALE GENOMIC DNA]</scope>
    <source>
        <strain evidence="2 3">NIES-144</strain>
    </source>
</reference>
<evidence type="ECO:0000256" key="1">
    <source>
        <dbReference type="SAM" id="MobiDB-lite"/>
    </source>
</evidence>
<accession>A0A6A0A4W4</accession>
<dbReference type="EMBL" id="BLLF01003174">
    <property type="protein sequence ID" value="GFH26592.1"/>
    <property type="molecule type" value="Genomic_DNA"/>
</dbReference>
<protein>
    <submittedName>
        <fullName evidence="2">Uncharacterized protein</fullName>
    </submittedName>
</protein>
<dbReference type="AlphaFoldDB" id="A0A6A0A4W4"/>
<feature type="region of interest" description="Disordered" evidence="1">
    <location>
        <begin position="44"/>
        <end position="82"/>
    </location>
</feature>
<sequence length="82" mass="8456">MAPKLKQSLLTSILQPIDAAAREAAVARDVTAVAAAREAASARAIAEAGPEGNRPPFAHRPNHEQPGAHNRHTLTAAATCNG</sequence>